<evidence type="ECO:0000259" key="7">
    <source>
        <dbReference type="PROSITE" id="PS50850"/>
    </source>
</evidence>
<feature type="transmembrane region" description="Helical" evidence="6">
    <location>
        <begin position="363"/>
        <end position="384"/>
    </location>
</feature>
<dbReference type="PROSITE" id="PS50850">
    <property type="entry name" value="MFS"/>
    <property type="match status" value="1"/>
</dbReference>
<dbReference type="EMBL" id="UPPP01000059">
    <property type="protein sequence ID" value="VBB05783.1"/>
    <property type="molecule type" value="Genomic_DNA"/>
</dbReference>
<dbReference type="InterPro" id="IPR020846">
    <property type="entry name" value="MFS_dom"/>
</dbReference>
<keyword evidence="9" id="KW-1185">Reference proteome</keyword>
<keyword evidence="5 6" id="KW-0472">Membrane</keyword>
<gene>
    <name evidence="8" type="ORF">LUCI_0994</name>
</gene>
<feature type="transmembrane region" description="Helical" evidence="6">
    <location>
        <begin position="77"/>
        <end position="95"/>
    </location>
</feature>
<dbReference type="Proteomes" id="UP000277811">
    <property type="component" value="Unassembled WGS sequence"/>
</dbReference>
<keyword evidence="3 6" id="KW-0812">Transmembrane</keyword>
<keyword evidence="4 6" id="KW-1133">Transmembrane helix</keyword>
<evidence type="ECO:0000313" key="9">
    <source>
        <dbReference type="Proteomes" id="UP000277811"/>
    </source>
</evidence>
<keyword evidence="2" id="KW-0813">Transport</keyword>
<dbReference type="AlphaFoldDB" id="A0A498R6I2"/>
<dbReference type="CDD" id="cd17489">
    <property type="entry name" value="MFS_YfcJ_like"/>
    <property type="match status" value="1"/>
</dbReference>
<feature type="transmembrane region" description="Helical" evidence="6">
    <location>
        <begin position="137"/>
        <end position="158"/>
    </location>
</feature>
<dbReference type="InterPro" id="IPR011701">
    <property type="entry name" value="MFS"/>
</dbReference>
<feature type="transmembrane region" description="Helical" evidence="6">
    <location>
        <begin position="107"/>
        <end position="125"/>
    </location>
</feature>
<evidence type="ECO:0000256" key="4">
    <source>
        <dbReference type="ARBA" id="ARBA00022989"/>
    </source>
</evidence>
<dbReference type="Gene3D" id="1.20.1250.20">
    <property type="entry name" value="MFS general substrate transporter like domains"/>
    <property type="match status" value="1"/>
</dbReference>
<feature type="transmembrane region" description="Helical" evidence="6">
    <location>
        <begin position="48"/>
        <end position="65"/>
    </location>
</feature>
<sequence>MTTSTASLWTKNFILFTISNTFLFSGFHIFLPTLPVYVLHQGGTSTDVGLLSAIFVFCAILVRFFTNNGIKKWGKKYYLYIGCILCFVAAISYILATTVPRLLSLRVVHGLGFGIATTLYAAIVIDLIPKSRRGEGIGYFGLGTTLAMAIAPGLGVWIVDNFSFTSLFIVATLSQILALLCLSLCSIPDDRSIQAETQEKISLIDKLVEKELLFQAYLALLFGICIGGVLNFIALLAQEAHIANAGAFFLMCTVCIFLSRLITGRIFDKKGPAWVLFPGTILFLLGFVVLAQSKSMTSFLIASSLYGLGYGTIFPAVQAWMFNLVSPAKRSAASATFYNMIDIGNGVGSIVLGILAGKLGYASIYWCSAIIMGIFFLSYTWFVIQQKCAAANNLDDIEAKG</sequence>
<feature type="domain" description="Major facilitator superfamily (MFS) profile" evidence="7">
    <location>
        <begin position="1"/>
        <end position="387"/>
    </location>
</feature>
<feature type="transmembrane region" description="Helical" evidence="6">
    <location>
        <begin position="242"/>
        <end position="262"/>
    </location>
</feature>
<feature type="transmembrane region" description="Helical" evidence="6">
    <location>
        <begin position="164"/>
        <end position="185"/>
    </location>
</feature>
<protein>
    <recommendedName>
        <fullName evidence="7">Major facilitator superfamily (MFS) profile domain-containing protein</fullName>
    </recommendedName>
</protein>
<dbReference type="PANTHER" id="PTHR23531:SF2">
    <property type="entry name" value="PERMEASE"/>
    <property type="match status" value="1"/>
</dbReference>
<evidence type="ECO:0000256" key="3">
    <source>
        <dbReference type="ARBA" id="ARBA00022692"/>
    </source>
</evidence>
<dbReference type="GO" id="GO:0005886">
    <property type="term" value="C:plasma membrane"/>
    <property type="evidence" value="ECO:0007669"/>
    <property type="project" value="UniProtKB-SubCell"/>
</dbReference>
<dbReference type="InterPro" id="IPR052714">
    <property type="entry name" value="MFS_Exporter"/>
</dbReference>
<feature type="transmembrane region" description="Helical" evidence="6">
    <location>
        <begin position="12"/>
        <end position="36"/>
    </location>
</feature>
<dbReference type="OrthoDB" id="9814001at2"/>
<dbReference type="PANTHER" id="PTHR23531">
    <property type="entry name" value="QUINOLENE RESISTANCE PROTEIN NORA"/>
    <property type="match status" value="1"/>
</dbReference>
<reference evidence="8 9" key="1">
    <citation type="submission" date="2018-06" db="EMBL/GenBank/DDBJ databases">
        <authorList>
            <person name="Strepis N."/>
        </authorList>
    </citation>
    <scope>NUCLEOTIDE SEQUENCE [LARGE SCALE GENOMIC DNA]</scope>
    <source>
        <strain evidence="8">LUCI</strain>
    </source>
</reference>
<feature type="transmembrane region" description="Helical" evidence="6">
    <location>
        <begin position="274"/>
        <end position="293"/>
    </location>
</feature>
<dbReference type="Pfam" id="PF07690">
    <property type="entry name" value="MFS_1"/>
    <property type="match status" value="1"/>
</dbReference>
<evidence type="ECO:0000256" key="1">
    <source>
        <dbReference type="ARBA" id="ARBA00004651"/>
    </source>
</evidence>
<evidence type="ECO:0000256" key="2">
    <source>
        <dbReference type="ARBA" id="ARBA00022448"/>
    </source>
</evidence>
<feature type="transmembrane region" description="Helical" evidence="6">
    <location>
        <begin position="216"/>
        <end position="236"/>
    </location>
</feature>
<feature type="transmembrane region" description="Helical" evidence="6">
    <location>
        <begin position="337"/>
        <end position="357"/>
    </location>
</feature>
<dbReference type="SUPFAM" id="SSF103473">
    <property type="entry name" value="MFS general substrate transporter"/>
    <property type="match status" value="1"/>
</dbReference>
<name>A0A498R6I2_9FIRM</name>
<organism evidence="8 9">
    <name type="scientific">Lucifera butyrica</name>
    <dbReference type="NCBI Taxonomy" id="1351585"/>
    <lineage>
        <taxon>Bacteria</taxon>
        <taxon>Bacillati</taxon>
        <taxon>Bacillota</taxon>
        <taxon>Negativicutes</taxon>
        <taxon>Veillonellales</taxon>
        <taxon>Veillonellaceae</taxon>
        <taxon>Lucifera</taxon>
    </lineage>
</organism>
<comment type="subcellular location">
    <subcellularLocation>
        <location evidence="1">Cell membrane</location>
        <topology evidence="1">Multi-pass membrane protein</topology>
    </subcellularLocation>
</comment>
<accession>A0A498R6I2</accession>
<evidence type="ECO:0000313" key="8">
    <source>
        <dbReference type="EMBL" id="VBB05783.1"/>
    </source>
</evidence>
<proteinExistence type="predicted"/>
<dbReference type="GO" id="GO:0022857">
    <property type="term" value="F:transmembrane transporter activity"/>
    <property type="evidence" value="ECO:0007669"/>
    <property type="project" value="InterPro"/>
</dbReference>
<feature type="transmembrane region" description="Helical" evidence="6">
    <location>
        <begin position="299"/>
        <end position="325"/>
    </location>
</feature>
<evidence type="ECO:0000256" key="5">
    <source>
        <dbReference type="ARBA" id="ARBA00023136"/>
    </source>
</evidence>
<dbReference type="InterPro" id="IPR036259">
    <property type="entry name" value="MFS_trans_sf"/>
</dbReference>
<dbReference type="RefSeq" id="WP_122626758.1">
    <property type="nucleotide sequence ID" value="NZ_UPPP01000059.1"/>
</dbReference>
<evidence type="ECO:0000256" key="6">
    <source>
        <dbReference type="SAM" id="Phobius"/>
    </source>
</evidence>